<dbReference type="NCBIfam" id="TIGR00111">
    <property type="entry name" value="pelota"/>
    <property type="match status" value="1"/>
</dbReference>
<dbReference type="SUPFAM" id="SSF159065">
    <property type="entry name" value="Dom34/Pelota N-terminal domain-like"/>
    <property type="match status" value="1"/>
</dbReference>
<comment type="similarity">
    <text evidence="3 6">Belongs to the eukaryotic release factor 1 family. Pelota subfamily.</text>
</comment>
<reference evidence="9" key="2">
    <citation type="submission" date="2020-10" db="UniProtKB">
        <authorList>
            <consortium name="WormBaseParasite"/>
        </authorList>
    </citation>
    <scope>IDENTIFICATION</scope>
</reference>
<comment type="subcellular location">
    <subcellularLocation>
        <location evidence="2 6">Cytoplasm</location>
    </subcellularLocation>
</comment>
<evidence type="ECO:0000256" key="4">
    <source>
        <dbReference type="ARBA" id="ARBA00022490"/>
    </source>
</evidence>
<dbReference type="AlphaFoldDB" id="A0A7E4W6C3"/>
<proteinExistence type="inferred from homology"/>
<dbReference type="SMART" id="SM01194">
    <property type="entry name" value="eRF1_1"/>
    <property type="match status" value="1"/>
</dbReference>
<evidence type="ECO:0000256" key="3">
    <source>
        <dbReference type="ARBA" id="ARBA00009504"/>
    </source>
</evidence>
<comment type="cofactor">
    <cofactor evidence="1 6">
        <name>a divalent metal cation</name>
        <dbReference type="ChEBI" id="CHEBI:60240"/>
    </cofactor>
</comment>
<dbReference type="InterPro" id="IPR058547">
    <property type="entry name" value="Pelota_N"/>
</dbReference>
<organism evidence="8 9">
    <name type="scientific">Panagrellus redivivus</name>
    <name type="common">Microworm</name>
    <dbReference type="NCBI Taxonomy" id="6233"/>
    <lineage>
        <taxon>Eukaryota</taxon>
        <taxon>Metazoa</taxon>
        <taxon>Ecdysozoa</taxon>
        <taxon>Nematoda</taxon>
        <taxon>Chromadorea</taxon>
        <taxon>Rhabditida</taxon>
        <taxon>Tylenchina</taxon>
        <taxon>Panagrolaimomorpha</taxon>
        <taxon>Panagrolaimoidea</taxon>
        <taxon>Panagrolaimidae</taxon>
        <taxon>Panagrellus</taxon>
    </lineage>
</organism>
<dbReference type="InterPro" id="IPR005140">
    <property type="entry name" value="eRF1_Pelota-like_N"/>
</dbReference>
<evidence type="ECO:0000313" key="9">
    <source>
        <dbReference type="WBParaSite" id="Pan_g7907.t1"/>
    </source>
</evidence>
<evidence type="ECO:0000256" key="2">
    <source>
        <dbReference type="ARBA" id="ARBA00004496"/>
    </source>
</evidence>
<feature type="domain" description="eRF1/Pelota-like N-terminal" evidence="7">
    <location>
        <begin position="1"/>
        <end position="130"/>
    </location>
</feature>
<comment type="function">
    <text evidence="6">Component of the Pelota-HBS1L complex, a complex that recognizes stalled ribosomes and triggers the No-Go Decay (NGD) pathway. In the Pelota-HBS1L complex, pelo recognizes ribosomes stalled at the 3' end of an mRNA and engages stalled ribosomes by destabilizing mRNA in the mRNA channel.</text>
</comment>
<dbReference type="InterPro" id="IPR038069">
    <property type="entry name" value="Pelota/DOM34_N"/>
</dbReference>
<keyword evidence="5 6" id="KW-0479">Metal-binding</keyword>
<dbReference type="FunFam" id="2.30.30.870:FF:000001">
    <property type="entry name" value="Protein pelota homolog"/>
    <property type="match status" value="1"/>
</dbReference>
<dbReference type="Gene3D" id="3.30.420.60">
    <property type="entry name" value="eRF1 domain 2"/>
    <property type="match status" value="1"/>
</dbReference>
<dbReference type="InterPro" id="IPR029064">
    <property type="entry name" value="Ribosomal_eL30-like_sf"/>
</dbReference>
<accession>A0A7E4W6C3</accession>
<dbReference type="Pfam" id="PF03464">
    <property type="entry name" value="eRF1_2"/>
    <property type="match status" value="1"/>
</dbReference>
<dbReference type="PANTHER" id="PTHR10853">
    <property type="entry name" value="PELOTA"/>
    <property type="match status" value="1"/>
</dbReference>
<evidence type="ECO:0000313" key="8">
    <source>
        <dbReference type="Proteomes" id="UP000492821"/>
    </source>
</evidence>
<dbReference type="SUPFAM" id="SSF55315">
    <property type="entry name" value="L30e-like"/>
    <property type="match status" value="1"/>
</dbReference>
<dbReference type="Pfam" id="PF26356">
    <property type="entry name" value="Pelota_N"/>
    <property type="match status" value="1"/>
</dbReference>
<dbReference type="InterPro" id="IPR042226">
    <property type="entry name" value="eFR1_2_sf"/>
</dbReference>
<dbReference type="InterPro" id="IPR004405">
    <property type="entry name" value="TF_pelota"/>
</dbReference>
<dbReference type="GO" id="GO:0005737">
    <property type="term" value="C:cytoplasm"/>
    <property type="evidence" value="ECO:0007669"/>
    <property type="project" value="UniProtKB-SubCell"/>
</dbReference>
<keyword evidence="8" id="KW-1185">Reference proteome</keyword>
<dbReference type="SUPFAM" id="SSF53137">
    <property type="entry name" value="Translational machinery components"/>
    <property type="match status" value="1"/>
</dbReference>
<dbReference type="FunFam" id="3.30.1330.30:FF:000008">
    <property type="entry name" value="Protein pelota homolog"/>
    <property type="match status" value="1"/>
</dbReference>
<dbReference type="Gene3D" id="2.30.30.870">
    <property type="entry name" value="Pelota, domain A"/>
    <property type="match status" value="1"/>
</dbReference>
<dbReference type="InterPro" id="IPR005141">
    <property type="entry name" value="eRF1_2"/>
</dbReference>
<name>A0A7E4W6C3_PANRE</name>
<dbReference type="Pfam" id="PF03465">
    <property type="entry name" value="eRF1_3"/>
    <property type="match status" value="1"/>
</dbReference>
<reference evidence="8" key="1">
    <citation type="journal article" date="2013" name="Genetics">
        <title>The draft genome and transcriptome of Panagrellus redivivus are shaped by the harsh demands of a free-living lifestyle.</title>
        <authorList>
            <person name="Srinivasan J."/>
            <person name="Dillman A.R."/>
            <person name="Macchietto M.G."/>
            <person name="Heikkinen L."/>
            <person name="Lakso M."/>
            <person name="Fracchia K.M."/>
            <person name="Antoshechkin I."/>
            <person name="Mortazavi A."/>
            <person name="Wong G."/>
            <person name="Sternberg P.W."/>
        </authorList>
    </citation>
    <scope>NUCLEOTIDE SEQUENCE [LARGE SCALE GENOMIC DNA]</scope>
    <source>
        <strain evidence="8">MT8872</strain>
    </source>
</reference>
<dbReference type="InterPro" id="IPR005142">
    <property type="entry name" value="eRF1_3"/>
</dbReference>
<dbReference type="GO" id="GO:0071025">
    <property type="term" value="P:RNA surveillance"/>
    <property type="evidence" value="ECO:0007669"/>
    <property type="project" value="InterPro"/>
</dbReference>
<dbReference type="WBParaSite" id="Pan_g7907.t1">
    <property type="protein sequence ID" value="Pan_g7907.t1"/>
    <property type="gene ID" value="Pan_g7907"/>
</dbReference>
<evidence type="ECO:0000259" key="7">
    <source>
        <dbReference type="SMART" id="SM01194"/>
    </source>
</evidence>
<sequence length="413" mass="46925">MKIIYRNIERDGSGVVKVQCEEQEDMWHLYNIIRVGDHVRSKTFRKVANESQTRSKTSQRITLTLEIDIETIDFDQVACALHVKGRNVLENEHVRLGAYHTIDIELHRAFYLKKVCWDSIDMQRLEEASDPSKSAEVAAVVMHEGLANICVITSTMTVVKAKIEMNVARKRKGFSSQHDKGVDRFLDAVAQAFLRHIDMNIIKVVIVASRGFLRDQFMTQLFNIADKQNKRFSSTDKSKFVVVPSSSGFKHSLKDILADASVCARLADTKAQEEVKALNTFMELLNNDSARAFYGFKHVSMANEKCAVDTLMVSDALFRSHDVLQRKEYVKLVESVKSQNGNVLIFSSMHVSGEQLNQITGVAAILRFPLPEIENEDMDDEDEIVEEPIPPMDTTLDHALEEIHLDDDEEDFM</sequence>
<dbReference type="GO" id="GO:0070966">
    <property type="term" value="P:nuclear-transcribed mRNA catabolic process, no-go decay"/>
    <property type="evidence" value="ECO:0007669"/>
    <property type="project" value="InterPro"/>
</dbReference>
<dbReference type="GO" id="GO:0070651">
    <property type="term" value="P:nonfunctional rRNA decay"/>
    <property type="evidence" value="ECO:0007669"/>
    <property type="project" value="TreeGrafter"/>
</dbReference>
<dbReference type="PANTHER" id="PTHR10853:SF0">
    <property type="entry name" value="PROTEIN PELOTA HOMOLOG"/>
    <property type="match status" value="1"/>
</dbReference>
<evidence type="ECO:0000256" key="5">
    <source>
        <dbReference type="ARBA" id="ARBA00022723"/>
    </source>
</evidence>
<dbReference type="GO" id="GO:0032790">
    <property type="term" value="P:ribosome disassembly"/>
    <property type="evidence" value="ECO:0007669"/>
    <property type="project" value="TreeGrafter"/>
</dbReference>
<keyword evidence="4 6" id="KW-0963">Cytoplasm</keyword>
<evidence type="ECO:0000256" key="6">
    <source>
        <dbReference type="RuleBase" id="RU362019"/>
    </source>
</evidence>
<protein>
    <recommendedName>
        <fullName evidence="6">Protein pelota homolog</fullName>
    </recommendedName>
</protein>
<dbReference type="GO" id="GO:0046872">
    <property type="term" value="F:metal ion binding"/>
    <property type="evidence" value="ECO:0007669"/>
    <property type="project" value="UniProtKB-KW"/>
</dbReference>
<dbReference type="GO" id="GO:0070481">
    <property type="term" value="P:nuclear-transcribed mRNA catabolic process, non-stop decay"/>
    <property type="evidence" value="ECO:0007669"/>
    <property type="project" value="InterPro"/>
</dbReference>
<dbReference type="Proteomes" id="UP000492821">
    <property type="component" value="Unassembled WGS sequence"/>
</dbReference>
<evidence type="ECO:0000256" key="1">
    <source>
        <dbReference type="ARBA" id="ARBA00001968"/>
    </source>
</evidence>
<dbReference type="Gene3D" id="3.30.1330.30">
    <property type="match status" value="1"/>
</dbReference>